<evidence type="ECO:0000313" key="2">
    <source>
        <dbReference type="EMBL" id="CAD6189606.1"/>
    </source>
</evidence>
<proteinExistence type="predicted"/>
<dbReference type="Pfam" id="PF10318">
    <property type="entry name" value="7TM_GPCR_Srh"/>
    <property type="match status" value="2"/>
</dbReference>
<feature type="transmembrane region" description="Helical" evidence="1">
    <location>
        <begin position="106"/>
        <end position="130"/>
    </location>
</feature>
<keyword evidence="1" id="KW-1133">Transmembrane helix</keyword>
<dbReference type="EMBL" id="CAJGYM010000011">
    <property type="protein sequence ID" value="CAD6189606.1"/>
    <property type="molecule type" value="Genomic_DNA"/>
</dbReference>
<accession>A0A8S1H025</accession>
<keyword evidence="1" id="KW-0472">Membrane</keyword>
<feature type="transmembrane region" description="Helical" evidence="1">
    <location>
        <begin position="12"/>
        <end position="32"/>
    </location>
</feature>
<sequence>MNSPFRFTKRVRVILFMSNCIFLCGGISALILNSPEDQYAAKLRIIEILQCEPPHVFTSCAFVMDLSTKTAWVVILDILIPLMIVPMFYLPALAGRAVGWVIMMDIMIPVMVTPIFYFPALAGCSIGWFQSMGLPVILQLTSGALSFSNVANSIFLLFEYRHHIVLPKSSPFRFRKSILQCEPPHIFTSCAFVVDLTSRAVSFVLFVTVAFTTQILFFGTHVLHILNSQSSHMSNRTRQLQKTFFYNLCAQLAYCDKRSAKSCLTVFCHHGNIPRRRFFNFHDFIK</sequence>
<keyword evidence="1" id="KW-0812">Transmembrane</keyword>
<dbReference type="InterPro" id="IPR019422">
    <property type="entry name" value="7TM_GPCR_serpentine_rcpt_Srh"/>
</dbReference>
<protein>
    <submittedName>
        <fullName evidence="2">Uncharacterized protein</fullName>
    </submittedName>
</protein>
<dbReference type="Proteomes" id="UP000835052">
    <property type="component" value="Unassembled WGS sequence"/>
</dbReference>
<gene>
    <name evidence="2" type="ORF">CAUJ_LOCUS5525</name>
</gene>
<feature type="transmembrane region" description="Helical" evidence="1">
    <location>
        <begin position="200"/>
        <end position="226"/>
    </location>
</feature>
<reference evidence="2" key="1">
    <citation type="submission" date="2020-10" db="EMBL/GenBank/DDBJ databases">
        <authorList>
            <person name="Kikuchi T."/>
        </authorList>
    </citation>
    <scope>NUCLEOTIDE SEQUENCE</scope>
    <source>
        <strain evidence="2">NKZ352</strain>
    </source>
</reference>
<keyword evidence="3" id="KW-1185">Reference proteome</keyword>
<feature type="transmembrane region" description="Helical" evidence="1">
    <location>
        <begin position="136"/>
        <end position="158"/>
    </location>
</feature>
<evidence type="ECO:0000256" key="1">
    <source>
        <dbReference type="SAM" id="Phobius"/>
    </source>
</evidence>
<name>A0A8S1H025_9PELO</name>
<feature type="transmembrane region" description="Helical" evidence="1">
    <location>
        <begin position="71"/>
        <end position="94"/>
    </location>
</feature>
<organism evidence="2 3">
    <name type="scientific">Caenorhabditis auriculariae</name>
    <dbReference type="NCBI Taxonomy" id="2777116"/>
    <lineage>
        <taxon>Eukaryota</taxon>
        <taxon>Metazoa</taxon>
        <taxon>Ecdysozoa</taxon>
        <taxon>Nematoda</taxon>
        <taxon>Chromadorea</taxon>
        <taxon>Rhabditida</taxon>
        <taxon>Rhabditina</taxon>
        <taxon>Rhabditomorpha</taxon>
        <taxon>Rhabditoidea</taxon>
        <taxon>Rhabditidae</taxon>
        <taxon>Peloderinae</taxon>
        <taxon>Caenorhabditis</taxon>
    </lineage>
</organism>
<evidence type="ECO:0000313" key="3">
    <source>
        <dbReference type="Proteomes" id="UP000835052"/>
    </source>
</evidence>
<dbReference type="AlphaFoldDB" id="A0A8S1H025"/>
<dbReference type="OrthoDB" id="5800592at2759"/>
<comment type="caution">
    <text evidence="2">The sequence shown here is derived from an EMBL/GenBank/DDBJ whole genome shotgun (WGS) entry which is preliminary data.</text>
</comment>